<dbReference type="AlphaFoldDB" id="A0A087UBN3"/>
<dbReference type="InterPro" id="IPR018244">
    <property type="entry name" value="Allrgn_V5/Tpx1_CS"/>
</dbReference>
<accession>A0A087UBN3</accession>
<feature type="domain" description="SCP" evidence="2">
    <location>
        <begin position="151"/>
        <end position="286"/>
    </location>
</feature>
<dbReference type="OrthoDB" id="6433391at2759"/>
<dbReference type="InterPro" id="IPR035940">
    <property type="entry name" value="CAP_sf"/>
</dbReference>
<dbReference type="InterPro" id="IPR034113">
    <property type="entry name" value="SCP_GAPR1-like"/>
</dbReference>
<feature type="compositionally biased region" description="Low complexity" evidence="1">
    <location>
        <begin position="112"/>
        <end position="132"/>
    </location>
</feature>
<dbReference type="CDD" id="cd05382">
    <property type="entry name" value="CAP_GAPR1-like"/>
    <property type="match status" value="1"/>
</dbReference>
<keyword evidence="4" id="KW-1185">Reference proteome</keyword>
<dbReference type="GO" id="GO:0005576">
    <property type="term" value="C:extracellular region"/>
    <property type="evidence" value="ECO:0007669"/>
    <property type="project" value="InterPro"/>
</dbReference>
<sequence>MFKKKPKEIPELKPNEKVTRTVVTERVEKTGGVQTTRTTITCSEANFDSAFKRLNLDPEKFHSGGTQVTKRIVYTNSSGAKEVLEETVEDYGDPDKLKSAQTKKEEDKSFLKKLGLSSSKSSTTPTKASTAAGNSTKNENKAHTVVVKPGKFEDECLRAHNEYRAKHGVPSLTLSKEICSYAKEWADHLAATDRFEHRKERRYGENIFMKWSSDPNHVVAGNEAVDSWYSEIKDHTFGAEPRSLKSGHFTQVIWKESKHMGVAWARSKTGKILVVANYDPAGNFIGKFSENVPPPKK</sequence>
<dbReference type="PROSITE" id="PS01009">
    <property type="entry name" value="CRISP_1"/>
    <property type="match status" value="1"/>
</dbReference>
<name>A0A087UBN3_STEMI</name>
<evidence type="ECO:0000313" key="3">
    <source>
        <dbReference type="EMBL" id="KFM74772.1"/>
    </source>
</evidence>
<feature type="non-terminal residue" evidence="3">
    <location>
        <position position="297"/>
    </location>
</feature>
<dbReference type="Proteomes" id="UP000054359">
    <property type="component" value="Unassembled WGS sequence"/>
</dbReference>
<dbReference type="SUPFAM" id="SSF55797">
    <property type="entry name" value="PR-1-like"/>
    <property type="match status" value="1"/>
</dbReference>
<dbReference type="PRINTS" id="PR00837">
    <property type="entry name" value="V5TPXLIKE"/>
</dbReference>
<gene>
    <name evidence="3" type="ORF">X975_11890</name>
</gene>
<dbReference type="FunFam" id="3.40.33.10:FF:000002">
    <property type="entry name" value="Golgi-associated plant pathogenesis-related protein 1"/>
    <property type="match status" value="1"/>
</dbReference>
<evidence type="ECO:0000313" key="4">
    <source>
        <dbReference type="Proteomes" id="UP000054359"/>
    </source>
</evidence>
<evidence type="ECO:0000256" key="1">
    <source>
        <dbReference type="SAM" id="MobiDB-lite"/>
    </source>
</evidence>
<protein>
    <recommendedName>
        <fullName evidence="2">SCP domain-containing protein</fullName>
    </recommendedName>
</protein>
<evidence type="ECO:0000259" key="2">
    <source>
        <dbReference type="SMART" id="SM00198"/>
    </source>
</evidence>
<dbReference type="STRING" id="407821.A0A087UBN3"/>
<dbReference type="Gene3D" id="3.40.33.10">
    <property type="entry name" value="CAP"/>
    <property type="match status" value="1"/>
</dbReference>
<dbReference type="OMA" id="WYQWYLY"/>
<dbReference type="SMART" id="SM00198">
    <property type="entry name" value="SCP"/>
    <property type="match status" value="1"/>
</dbReference>
<dbReference type="InterPro" id="IPR014044">
    <property type="entry name" value="CAP_dom"/>
</dbReference>
<proteinExistence type="predicted"/>
<dbReference type="Pfam" id="PF00188">
    <property type="entry name" value="CAP"/>
    <property type="match status" value="1"/>
</dbReference>
<reference evidence="3 4" key="1">
    <citation type="submission" date="2013-11" db="EMBL/GenBank/DDBJ databases">
        <title>Genome sequencing of Stegodyphus mimosarum.</title>
        <authorList>
            <person name="Bechsgaard J."/>
        </authorList>
    </citation>
    <scope>NUCLEOTIDE SEQUENCE [LARGE SCALE GENOMIC DNA]</scope>
</reference>
<feature type="region of interest" description="Disordered" evidence="1">
    <location>
        <begin position="85"/>
        <end position="138"/>
    </location>
</feature>
<dbReference type="InterPro" id="IPR001283">
    <property type="entry name" value="CRISP-related"/>
</dbReference>
<feature type="compositionally biased region" description="Basic and acidic residues" evidence="1">
    <location>
        <begin position="93"/>
        <end position="110"/>
    </location>
</feature>
<organism evidence="3 4">
    <name type="scientific">Stegodyphus mimosarum</name>
    <name type="common">African social velvet spider</name>
    <dbReference type="NCBI Taxonomy" id="407821"/>
    <lineage>
        <taxon>Eukaryota</taxon>
        <taxon>Metazoa</taxon>
        <taxon>Ecdysozoa</taxon>
        <taxon>Arthropoda</taxon>
        <taxon>Chelicerata</taxon>
        <taxon>Arachnida</taxon>
        <taxon>Araneae</taxon>
        <taxon>Araneomorphae</taxon>
        <taxon>Entelegynae</taxon>
        <taxon>Eresoidea</taxon>
        <taxon>Eresidae</taxon>
        <taxon>Stegodyphus</taxon>
    </lineage>
</organism>
<dbReference type="PANTHER" id="PTHR10334">
    <property type="entry name" value="CYSTEINE-RICH SECRETORY PROTEIN-RELATED"/>
    <property type="match status" value="1"/>
</dbReference>
<dbReference type="EMBL" id="KK119112">
    <property type="protein sequence ID" value="KFM74772.1"/>
    <property type="molecule type" value="Genomic_DNA"/>
</dbReference>